<protein>
    <submittedName>
        <fullName evidence="1">Hth domain-containing protein</fullName>
    </submittedName>
</protein>
<comment type="caution">
    <text evidence="1">The sequence shown here is derived from an EMBL/GenBank/DDBJ whole genome shotgun (WGS) entry which is preliminary data.</text>
</comment>
<evidence type="ECO:0000313" key="2">
    <source>
        <dbReference type="Proteomes" id="UP000011607"/>
    </source>
</evidence>
<gene>
    <name evidence="1" type="ORF">C446_11070</name>
</gene>
<reference evidence="1 2" key="1">
    <citation type="journal article" date="2014" name="PLoS Genet.">
        <title>Phylogenetically driven sequencing of extremely halophilic archaea reveals strategies for static and dynamic osmo-response.</title>
        <authorList>
            <person name="Becker E.A."/>
            <person name="Seitzer P.M."/>
            <person name="Tritt A."/>
            <person name="Larsen D."/>
            <person name="Krusor M."/>
            <person name="Yao A.I."/>
            <person name="Wu D."/>
            <person name="Madern D."/>
            <person name="Eisen J.A."/>
            <person name="Darling A.E."/>
            <person name="Facciotti M.T."/>
        </authorList>
    </citation>
    <scope>NUCLEOTIDE SEQUENCE [LARGE SCALE GENOMIC DNA]</scope>
    <source>
        <strain evidence="1 2">JCM 10879</strain>
    </source>
</reference>
<organism evidence="1 2">
    <name type="scientific">Halobiforma nitratireducens JCM 10879</name>
    <dbReference type="NCBI Taxonomy" id="1227454"/>
    <lineage>
        <taxon>Archaea</taxon>
        <taxon>Methanobacteriati</taxon>
        <taxon>Methanobacteriota</taxon>
        <taxon>Stenosarchaea group</taxon>
        <taxon>Halobacteria</taxon>
        <taxon>Halobacteriales</taxon>
        <taxon>Natrialbaceae</taxon>
        <taxon>Halobiforma</taxon>
    </lineage>
</organism>
<proteinExistence type="predicted"/>
<dbReference type="eggNOG" id="arCOG08095">
    <property type="taxonomic scope" value="Archaea"/>
</dbReference>
<dbReference type="InterPro" id="IPR036388">
    <property type="entry name" value="WH-like_DNA-bd_sf"/>
</dbReference>
<dbReference type="Gene3D" id="1.10.10.10">
    <property type="entry name" value="Winged helix-like DNA-binding domain superfamily/Winged helix DNA-binding domain"/>
    <property type="match status" value="1"/>
</dbReference>
<name>M0LUB9_9EURY</name>
<accession>M0LUB9</accession>
<sequence>MPLSNTTTRDDFSGRYTTEFPLSDFIEAIESLGLASTQDIAEEVGCSYDLAYRRLKELREKGEIEGRKIGNTYHWIPTSE</sequence>
<dbReference type="EMBL" id="AOMA01000109">
    <property type="protein sequence ID" value="EMA37162.1"/>
    <property type="molecule type" value="Genomic_DNA"/>
</dbReference>
<dbReference type="Proteomes" id="UP000011607">
    <property type="component" value="Unassembled WGS sequence"/>
</dbReference>
<evidence type="ECO:0000313" key="1">
    <source>
        <dbReference type="EMBL" id="EMA37162.1"/>
    </source>
</evidence>
<dbReference type="SUPFAM" id="SSF46785">
    <property type="entry name" value="Winged helix' DNA-binding domain"/>
    <property type="match status" value="1"/>
</dbReference>
<keyword evidence="2" id="KW-1185">Reference proteome</keyword>
<dbReference type="AlphaFoldDB" id="M0LUB9"/>
<dbReference type="InterPro" id="IPR036390">
    <property type="entry name" value="WH_DNA-bd_sf"/>
</dbReference>